<comment type="caution">
    <text evidence="1">The sequence shown here is derived from an EMBL/GenBank/DDBJ whole genome shotgun (WGS) entry which is preliminary data.</text>
</comment>
<dbReference type="EMBL" id="BKCJ010228226">
    <property type="protein sequence ID" value="GEY97686.1"/>
    <property type="molecule type" value="Genomic_DNA"/>
</dbReference>
<evidence type="ECO:0008006" key="2">
    <source>
        <dbReference type="Google" id="ProtNLM"/>
    </source>
</evidence>
<proteinExistence type="predicted"/>
<organism evidence="1">
    <name type="scientific">Tanacetum cinerariifolium</name>
    <name type="common">Dalmatian daisy</name>
    <name type="synonym">Chrysanthemum cinerariifolium</name>
    <dbReference type="NCBI Taxonomy" id="118510"/>
    <lineage>
        <taxon>Eukaryota</taxon>
        <taxon>Viridiplantae</taxon>
        <taxon>Streptophyta</taxon>
        <taxon>Embryophyta</taxon>
        <taxon>Tracheophyta</taxon>
        <taxon>Spermatophyta</taxon>
        <taxon>Magnoliopsida</taxon>
        <taxon>eudicotyledons</taxon>
        <taxon>Gunneridae</taxon>
        <taxon>Pentapetalae</taxon>
        <taxon>asterids</taxon>
        <taxon>campanulids</taxon>
        <taxon>Asterales</taxon>
        <taxon>Asteraceae</taxon>
        <taxon>Asteroideae</taxon>
        <taxon>Anthemideae</taxon>
        <taxon>Anthemidinae</taxon>
        <taxon>Tanacetum</taxon>
    </lineage>
</organism>
<sequence length="167" mass="18804">MNYMPQPMQNLKDNSDPTTAMNKALALIAKEFKLNTIPTNNNQRSSLIPRNSQIAQLDMNMSQDIKMQMVDDNVGSQIAQKKEAGIHCTQEEFEFMAADAYEETKRVKVNCTSEDTLQQPSTSGTQFDNALVYDSDGLTEVPKDGICYDIDILSMLTHEVQYTDLHT</sequence>
<accession>A0A699I1E1</accession>
<name>A0A699I1E1_TANCI</name>
<gene>
    <name evidence="1" type="ORF">Tci_469660</name>
</gene>
<protein>
    <recommendedName>
        <fullName evidence="2">Gag-Pol polyprotein</fullName>
    </recommendedName>
</protein>
<dbReference type="AlphaFoldDB" id="A0A699I1E1"/>
<reference evidence="1" key="1">
    <citation type="journal article" date="2019" name="Sci. Rep.">
        <title>Draft genome of Tanacetum cinerariifolium, the natural source of mosquito coil.</title>
        <authorList>
            <person name="Yamashiro T."/>
            <person name="Shiraishi A."/>
            <person name="Satake H."/>
            <person name="Nakayama K."/>
        </authorList>
    </citation>
    <scope>NUCLEOTIDE SEQUENCE</scope>
</reference>
<evidence type="ECO:0000313" key="1">
    <source>
        <dbReference type="EMBL" id="GEY97686.1"/>
    </source>
</evidence>